<reference evidence="2" key="1">
    <citation type="journal article" date="2023" name="Nat. Plants">
        <title>Single-cell RNA sequencing provides a high-resolution roadmap for understanding the multicellular compartmentation of specialized metabolism.</title>
        <authorList>
            <person name="Sun S."/>
            <person name="Shen X."/>
            <person name="Li Y."/>
            <person name="Li Y."/>
            <person name="Wang S."/>
            <person name="Li R."/>
            <person name="Zhang H."/>
            <person name="Shen G."/>
            <person name="Guo B."/>
            <person name="Wei J."/>
            <person name="Xu J."/>
            <person name="St-Pierre B."/>
            <person name="Chen S."/>
            <person name="Sun C."/>
        </authorList>
    </citation>
    <scope>NUCLEOTIDE SEQUENCE [LARGE SCALE GENOMIC DNA]</scope>
</reference>
<protein>
    <submittedName>
        <fullName evidence="1">Uncharacterized protein</fullName>
    </submittedName>
</protein>
<organism evidence="1 2">
    <name type="scientific">Catharanthus roseus</name>
    <name type="common">Madagascar periwinkle</name>
    <name type="synonym">Vinca rosea</name>
    <dbReference type="NCBI Taxonomy" id="4058"/>
    <lineage>
        <taxon>Eukaryota</taxon>
        <taxon>Viridiplantae</taxon>
        <taxon>Streptophyta</taxon>
        <taxon>Embryophyta</taxon>
        <taxon>Tracheophyta</taxon>
        <taxon>Spermatophyta</taxon>
        <taxon>Magnoliopsida</taxon>
        <taxon>eudicotyledons</taxon>
        <taxon>Gunneridae</taxon>
        <taxon>Pentapetalae</taxon>
        <taxon>asterids</taxon>
        <taxon>lamiids</taxon>
        <taxon>Gentianales</taxon>
        <taxon>Apocynaceae</taxon>
        <taxon>Rauvolfioideae</taxon>
        <taxon>Vinceae</taxon>
        <taxon>Catharanthinae</taxon>
        <taxon>Catharanthus</taxon>
    </lineage>
</organism>
<evidence type="ECO:0000313" key="1">
    <source>
        <dbReference type="EMBL" id="KAI5673474.1"/>
    </source>
</evidence>
<dbReference type="EMBL" id="CM044703">
    <property type="protein sequence ID" value="KAI5673474.1"/>
    <property type="molecule type" value="Genomic_DNA"/>
</dbReference>
<gene>
    <name evidence="1" type="ORF">M9H77_13838</name>
</gene>
<comment type="caution">
    <text evidence="1">The sequence shown here is derived from an EMBL/GenBank/DDBJ whole genome shotgun (WGS) entry which is preliminary data.</text>
</comment>
<dbReference type="Proteomes" id="UP001060085">
    <property type="component" value="Linkage Group LG03"/>
</dbReference>
<sequence>MEQSDIIEVEPDEVDDVIETWGYSIVAFAVGGFPGFEAINRLTNSWKVHSTFKVYKSGWLGFFDLIVKRIDKRDKHHISFARLLVDVDLAKDLVREVTIKLPYGVLPKQAIIFENVPKFCSSCKQHSKGSSNTVGQQRGPSGGQKNQGAVGEVSGLLKGDLSDSGQQLGQLGGSLVQGKTGIVQQNSGQIQKHKTASSSGLTSENNNQQKHASKPAESKSIYGADGQFSGQQGGRKKALLAAFLAVCLLKDGTDLGTENSGMMQGVPGQQQASLMQAVSEIIATKTRQNQAVLPAPTTPIFVFSDSLKAFVEFLLSLGIVIITHGQIILFGLKIDRAMRNQSWLDSSLQAIAIKRNAKRKFISSLTKDDGSTSSVDEIHSEFLSYFSNLLGTRDDVDDFEAIVKKDFSPLVKRIISIRDKIIEAEGSIPNAISHLSSWHFRGSFDTLLAYDFFRPMGQRMIWHRVVDQTCKLCNQMKETRSDLFFGFLLPKRFGNTLGSGRNLREDVYY</sequence>
<keyword evidence="2" id="KW-1185">Reference proteome</keyword>
<name>A0ACC0BLB9_CATRO</name>
<evidence type="ECO:0000313" key="2">
    <source>
        <dbReference type="Proteomes" id="UP001060085"/>
    </source>
</evidence>
<proteinExistence type="predicted"/>
<accession>A0ACC0BLB9</accession>